<evidence type="ECO:0000256" key="2">
    <source>
        <dbReference type="SAM" id="MobiDB-lite"/>
    </source>
</evidence>
<feature type="compositionally biased region" description="Basic and acidic residues" evidence="2">
    <location>
        <begin position="79"/>
        <end position="132"/>
    </location>
</feature>
<feature type="coiled-coil region" evidence="1">
    <location>
        <begin position="144"/>
        <end position="171"/>
    </location>
</feature>
<gene>
    <name evidence="3" type="ORF">J3D65DRAFT_602864</name>
</gene>
<keyword evidence="1" id="KW-0175">Coiled coil</keyword>
<dbReference type="GeneID" id="92031065"/>
<accession>A0ABR1LS46</accession>
<proteinExistence type="predicted"/>
<dbReference type="Proteomes" id="UP001360953">
    <property type="component" value="Unassembled WGS sequence"/>
</dbReference>
<feature type="region of interest" description="Disordered" evidence="2">
    <location>
        <begin position="1"/>
        <end position="132"/>
    </location>
</feature>
<feature type="compositionally biased region" description="Polar residues" evidence="2">
    <location>
        <begin position="1"/>
        <end position="11"/>
    </location>
</feature>
<dbReference type="EMBL" id="JBBPEH010000006">
    <property type="protein sequence ID" value="KAK7536805.1"/>
    <property type="molecule type" value="Genomic_DNA"/>
</dbReference>
<comment type="caution">
    <text evidence="3">The sequence shown here is derived from an EMBL/GenBank/DDBJ whole genome shotgun (WGS) entry which is preliminary data.</text>
</comment>
<reference evidence="3 4" key="1">
    <citation type="submission" date="2024-04" db="EMBL/GenBank/DDBJ databases">
        <title>Phyllosticta paracitricarpa is synonymous to the EU quarantine fungus P. citricarpa based on phylogenomic analyses.</title>
        <authorList>
            <consortium name="Lawrence Berkeley National Laboratory"/>
            <person name="Van ingen-buijs V.A."/>
            <person name="Van westerhoven A.C."/>
            <person name="Haridas S."/>
            <person name="Skiadas P."/>
            <person name="Martin F."/>
            <person name="Groenewald J.Z."/>
            <person name="Crous P.W."/>
            <person name="Seidl M.F."/>
        </authorList>
    </citation>
    <scope>NUCLEOTIDE SEQUENCE [LARGE SCALE GENOMIC DNA]</scope>
    <source>
        <strain evidence="3 4">CPC 17464</strain>
    </source>
</reference>
<organism evidence="3 4">
    <name type="scientific">Phyllosticta citribraziliensis</name>
    <dbReference type="NCBI Taxonomy" id="989973"/>
    <lineage>
        <taxon>Eukaryota</taxon>
        <taxon>Fungi</taxon>
        <taxon>Dikarya</taxon>
        <taxon>Ascomycota</taxon>
        <taxon>Pezizomycotina</taxon>
        <taxon>Dothideomycetes</taxon>
        <taxon>Dothideomycetes incertae sedis</taxon>
        <taxon>Botryosphaeriales</taxon>
        <taxon>Phyllostictaceae</taxon>
        <taxon>Phyllosticta</taxon>
    </lineage>
</organism>
<protein>
    <recommendedName>
        <fullName evidence="5">Retrotransposon gag domain-containing protein</fullName>
    </recommendedName>
</protein>
<evidence type="ECO:0008006" key="5">
    <source>
        <dbReference type="Google" id="ProtNLM"/>
    </source>
</evidence>
<evidence type="ECO:0000313" key="3">
    <source>
        <dbReference type="EMBL" id="KAK7536805.1"/>
    </source>
</evidence>
<dbReference type="RefSeq" id="XP_066654956.1">
    <property type="nucleotide sequence ID" value="XM_066798159.1"/>
</dbReference>
<sequence>MSDTSYTSATKPSPPLDSSSESDFYSHGSDILTPSAGSSEPSGSRGHPHVCKEQERLQAYYSRAANAAAPAAGSSEPSELQRLRAFRRVERAQRRRDGRDESEGAERRPAAEIEKKRNGEQRLEARGRWRTRREEEKRRRDLDLVLLREDNVKLRKDVVELKEKVEALAEAATKPRTRFDPRDIGFYQKDFDYSSGNPISYTTGMDGRRLYRNVEFFIEAIANAAQKIPEQVLRDNLQHCLHGDAYTWYSSILTADQREELTKGDGLSNWIGLLRGKWGLTTEGVFQKLASLEITYDDIKMDHNFPAKYCSLRGANRAPYWDGDRLFAANIDVHAIGARDAGQGQATNRRRVG</sequence>
<keyword evidence="4" id="KW-1185">Reference proteome</keyword>
<name>A0ABR1LS46_9PEZI</name>
<feature type="compositionally biased region" description="Low complexity" evidence="2">
    <location>
        <begin position="59"/>
        <end position="78"/>
    </location>
</feature>
<evidence type="ECO:0000256" key="1">
    <source>
        <dbReference type="SAM" id="Coils"/>
    </source>
</evidence>
<evidence type="ECO:0000313" key="4">
    <source>
        <dbReference type="Proteomes" id="UP001360953"/>
    </source>
</evidence>